<evidence type="ECO:0000259" key="2">
    <source>
        <dbReference type="PROSITE" id="PS50105"/>
    </source>
</evidence>
<dbReference type="Gene3D" id="1.10.150.50">
    <property type="entry name" value="Transcription Factor, Ets-1"/>
    <property type="match status" value="1"/>
</dbReference>
<dbReference type="SMART" id="SM01289">
    <property type="entry name" value="PYRIN"/>
    <property type="match status" value="1"/>
</dbReference>
<dbReference type="SUPFAM" id="SSF47986">
    <property type="entry name" value="DEATH domain"/>
    <property type="match status" value="1"/>
</dbReference>
<dbReference type="Pfam" id="PF00536">
    <property type="entry name" value="SAM_1"/>
    <property type="match status" value="1"/>
</dbReference>
<reference evidence="4" key="5">
    <citation type="submission" date="2025-09" db="UniProtKB">
        <authorList>
            <consortium name="Ensembl"/>
        </authorList>
    </citation>
    <scope>IDENTIFICATION</scope>
</reference>
<dbReference type="InterPro" id="IPR004020">
    <property type="entry name" value="DAPIN"/>
</dbReference>
<name>A0A4W4H9W9_ELEEL</name>
<sequence length="1463" mass="171016">MFIRQTLITNTVALIRNRQGEHVADYNHLPITKWTKETVHMWLCDVVNINQKHADKFVEEEVSGEDLACFEKKDLLDMGVEHGPAVRIMSRLKKHIAQSEIAASHQHDKEITQINRLKTVTPQMETCTKDKSENQRHYVQETETGHELESMPFTVLLKYLNELTEENFKMFKIYLNEPVLDECRPIPKYQLEKQERPEIALLMIHYHREEDALKITKSILKKIPRNDLVERLMEDVGKTNQLMTFRFSGTLIFFFFCYVFLFIDELRITATDIKRPVKREMNQGEKLKNLLTCGGSTLGYYSYFVIIMNESKPDQLEQLQFLSKLNLFCVFDFDPNSVSKGACKVYRESRIANLHFPNQFQGEASEVLKNLNLYKQTSWVFCNGRLDLDSESSRNLDYQRWLRGTHREIEQMVSFIFRPEILPDRKCLVIFLLFSAVESEKDPIFDTFMTFHRQCRGEENIIHICENEDSFEKWHTLIQKKYEFDITKQSIYKLDFSQINGTVMKLGPHTQPCGMLLPSAGSSSVTLRQKDTDIMDALDILCENECENAYDVNSSAFQDLKLKVEEEFYRGGKVKWWNFYFSEKEKSKPFIKRDKYEAVRLIVTSQIKDPKSTCAIVNLFHHPGCGGTTLAMHVMWDLRNQLRCAILKDSSISEETVSSQVKYLLKYGKTDESPQVPVLLLIDDSKDTEAAEKLRNCIRRTLDEDCAFKNEKSTNSLVILLNCVRTHFPVDQFKCCETERQYITNELTKKEKDDFEEKLQELKENHKRPENFYSFMIMKSNFSKKYVRNVVCNTLKDLNRDTKEAQLFSVMALLNSYVAESDISQSICEDFLGMKQFHWGEEYVLERMKPYSNLLIGFKVDHCGEYSAIRILHHDIACACLDELDLTYNIKRSDITMDLLHCNLFFKTALGKDALTLSIQRMLIERQRNVDNDRGTQFSPLIETIHTDEGRQKVQEIFTKALRRYETSASIPQALARYLYLYSRDFSQALEWAEIARQITENCFTVDTIGQIHKNHLKYEIQRDKEQETPENLDRYIELAKKAINAFQKAQKLAKTEYNLYEDYNLTQTYNQYADMGLIEVVLTVLDIISSLPLFNGTDTMARRYMQSFLKGNISMRSIYFKDNGINHKYATVLMNHEPFLHELRKQAKTSFELFDCYFSYLKSRKFEEELDYKCRRKISQYFKKYISFFCSDAERSQEKESKKILRESMDIEANEIFLEEQKADTFPGLLQHLEDKSGETMEKITGSYNFLHEHLKSRNPKFKTNLILANITLHLIKPNSKCAISERDLIHLLKEMLQEIGVQYPFPEPYYLALLLLWPCSTSDSAENIGIYVNSIRNSSRRRLPTSLRKRGAISHFLLGKKSGLKRLVPKAKLYYTDEPKESNRAWQSGKIFSQKDIQDCLLRVHGTVEQGEVYTEYGKLKVPVHPAFLDSVRSGFSTEKVSFYLGFAMTGLLAYDIRYES</sequence>
<accession>A0A4W4H9W9</accession>
<dbReference type="GO" id="GO:0005737">
    <property type="term" value="C:cytoplasm"/>
    <property type="evidence" value="ECO:0007669"/>
    <property type="project" value="TreeGrafter"/>
</dbReference>
<dbReference type="InterPro" id="IPR013761">
    <property type="entry name" value="SAM/pointed_sf"/>
</dbReference>
<dbReference type="SUPFAM" id="SSF47769">
    <property type="entry name" value="SAM/Pointed domain"/>
    <property type="match status" value="1"/>
</dbReference>
<feature type="domain" description="Pyrin" evidence="3">
    <location>
        <begin position="148"/>
        <end position="238"/>
    </location>
</feature>
<evidence type="ECO:0000313" key="4">
    <source>
        <dbReference type="Ensembl" id="ENSEEEP00000048268.2"/>
    </source>
</evidence>
<reference evidence="4" key="4">
    <citation type="submission" date="2025-08" db="UniProtKB">
        <authorList>
            <consortium name="Ensembl"/>
        </authorList>
    </citation>
    <scope>IDENTIFICATION</scope>
</reference>
<dbReference type="GeneTree" id="ENSGT00390000013973"/>
<evidence type="ECO:0000259" key="3">
    <source>
        <dbReference type="PROSITE" id="PS50824"/>
    </source>
</evidence>
<evidence type="ECO:0000313" key="5">
    <source>
        <dbReference type="Proteomes" id="UP000314983"/>
    </source>
</evidence>
<dbReference type="OMA" id="CNGRNDL"/>
<dbReference type="PANTHER" id="PTHR16155:SF18">
    <property type="entry name" value="STERILE ALPHA MOTIF DOMAIN-CONTAINING PROTEIN 9-LIKE"/>
    <property type="match status" value="1"/>
</dbReference>
<feature type="domain" description="SAM" evidence="2">
    <location>
        <begin position="34"/>
        <end position="80"/>
    </location>
</feature>
<keyword evidence="1" id="KW-0812">Transmembrane</keyword>
<dbReference type="Proteomes" id="UP000314983">
    <property type="component" value="Chromosome 25"/>
</dbReference>
<dbReference type="InterPro" id="IPR011029">
    <property type="entry name" value="DEATH-like_dom_sf"/>
</dbReference>
<dbReference type="PROSITE" id="PS50105">
    <property type="entry name" value="SAM_DOMAIN"/>
    <property type="match status" value="1"/>
</dbReference>
<organism evidence="4 5">
    <name type="scientific">Electrophorus electricus</name>
    <name type="common">Electric eel</name>
    <name type="synonym">Gymnotus electricus</name>
    <dbReference type="NCBI Taxonomy" id="8005"/>
    <lineage>
        <taxon>Eukaryota</taxon>
        <taxon>Metazoa</taxon>
        <taxon>Chordata</taxon>
        <taxon>Craniata</taxon>
        <taxon>Vertebrata</taxon>
        <taxon>Euteleostomi</taxon>
        <taxon>Actinopterygii</taxon>
        <taxon>Neopterygii</taxon>
        <taxon>Teleostei</taxon>
        <taxon>Ostariophysi</taxon>
        <taxon>Gymnotiformes</taxon>
        <taxon>Gymnotoidei</taxon>
        <taxon>Gymnotidae</taxon>
        <taxon>Electrophorus</taxon>
    </lineage>
</organism>
<reference evidence="5" key="2">
    <citation type="journal article" date="2017" name="Sci. Adv.">
        <title>A tail of two voltages: Proteomic comparison of the three electric organs of the electric eel.</title>
        <authorList>
            <person name="Traeger L.L."/>
            <person name="Sabat G."/>
            <person name="Barrett-Wilt G.A."/>
            <person name="Wells G.B."/>
            <person name="Sussman M.R."/>
        </authorList>
    </citation>
    <scope>NUCLEOTIDE SEQUENCE [LARGE SCALE GENOMIC DNA]</scope>
</reference>
<protein>
    <recommendedName>
        <fullName evidence="6">SAM domain-containing protein</fullName>
    </recommendedName>
</protein>
<keyword evidence="1" id="KW-0472">Membrane</keyword>
<dbReference type="PANTHER" id="PTHR16155">
    <property type="entry name" value="DED DOMAIN-CONTAINING PROTEIN"/>
    <property type="match status" value="1"/>
</dbReference>
<dbReference type="PROSITE" id="PS50824">
    <property type="entry name" value="DAPIN"/>
    <property type="match status" value="1"/>
</dbReference>
<proteinExistence type="predicted"/>
<keyword evidence="1" id="KW-1133">Transmembrane helix</keyword>
<feature type="transmembrane region" description="Helical" evidence="1">
    <location>
        <begin position="247"/>
        <end position="266"/>
    </location>
</feature>
<reference evidence="4" key="3">
    <citation type="submission" date="2020-05" db="EMBL/GenBank/DDBJ databases">
        <title>Electrophorus electricus (electric eel) genome, fEleEle1, primary haplotype.</title>
        <authorList>
            <person name="Myers G."/>
            <person name="Meyer A."/>
            <person name="Fedrigo O."/>
            <person name="Formenti G."/>
            <person name="Rhie A."/>
            <person name="Tracey A."/>
            <person name="Sims Y."/>
            <person name="Jarvis E.D."/>
        </authorList>
    </citation>
    <scope>NUCLEOTIDE SEQUENCE [LARGE SCALE GENOMIC DNA]</scope>
</reference>
<dbReference type="STRING" id="8005.ENSEEEP00000048268"/>
<reference evidence="5" key="1">
    <citation type="journal article" date="2014" name="Science">
        <title>Nonhuman genetics. Genomic basis for the convergent evolution of electric organs.</title>
        <authorList>
            <person name="Gallant J.R."/>
            <person name="Traeger L.L."/>
            <person name="Volkening J.D."/>
            <person name="Moffett H."/>
            <person name="Chen P.H."/>
            <person name="Novina C.D."/>
            <person name="Phillips G.N.Jr."/>
            <person name="Anand R."/>
            <person name="Wells G.B."/>
            <person name="Pinch M."/>
            <person name="Guth R."/>
            <person name="Unguez G.A."/>
            <person name="Albert J.S."/>
            <person name="Zakon H.H."/>
            <person name="Samanta M.P."/>
            <person name="Sussman M.R."/>
        </authorList>
    </citation>
    <scope>NUCLEOTIDE SEQUENCE [LARGE SCALE GENOMIC DNA]</scope>
</reference>
<evidence type="ECO:0008006" key="6">
    <source>
        <dbReference type="Google" id="ProtNLM"/>
    </source>
</evidence>
<dbReference type="CDD" id="cd08321">
    <property type="entry name" value="Pyrin_ASC-like"/>
    <property type="match status" value="1"/>
</dbReference>
<dbReference type="Pfam" id="PF02758">
    <property type="entry name" value="PYRIN"/>
    <property type="match status" value="1"/>
</dbReference>
<dbReference type="Gene3D" id="1.10.533.10">
    <property type="entry name" value="Death Domain, Fas"/>
    <property type="match status" value="1"/>
</dbReference>
<evidence type="ECO:0000256" key="1">
    <source>
        <dbReference type="SAM" id="Phobius"/>
    </source>
</evidence>
<keyword evidence="5" id="KW-1185">Reference proteome</keyword>
<dbReference type="InterPro" id="IPR001660">
    <property type="entry name" value="SAM"/>
</dbReference>
<dbReference type="Ensembl" id="ENSEEET00000048798.2">
    <property type="protein sequence ID" value="ENSEEEP00000048268.2"/>
    <property type="gene ID" value="ENSEEEG00000022729.2"/>
</dbReference>